<dbReference type="InterPro" id="IPR016095">
    <property type="entry name" value="Ribosomal_uL1_3-a/b-sand"/>
</dbReference>
<dbReference type="InterPro" id="IPR023674">
    <property type="entry name" value="Ribosomal_uL1-like"/>
</dbReference>
<evidence type="ECO:0000256" key="1">
    <source>
        <dbReference type="SAM" id="MobiDB-lite"/>
    </source>
</evidence>
<name>A0A821R8B9_9NEOP</name>
<dbReference type="EMBL" id="CAJOBZ010000011">
    <property type="protein sequence ID" value="CAF4834073.1"/>
    <property type="molecule type" value="Genomic_DNA"/>
</dbReference>
<feature type="compositionally biased region" description="Basic and acidic residues" evidence="1">
    <location>
        <begin position="353"/>
        <end position="368"/>
    </location>
</feature>
<evidence type="ECO:0000313" key="2">
    <source>
        <dbReference type="EMBL" id="CAF4834073.1"/>
    </source>
</evidence>
<dbReference type="InterPro" id="IPR028364">
    <property type="entry name" value="Ribosomal_uL1/biogenesis"/>
</dbReference>
<dbReference type="Gene3D" id="3.40.50.790">
    <property type="match status" value="1"/>
</dbReference>
<evidence type="ECO:0000313" key="3">
    <source>
        <dbReference type="Proteomes" id="UP000663880"/>
    </source>
</evidence>
<comment type="caution">
    <text evidence="2">The sequence shown here is derived from an EMBL/GenBank/DDBJ whole genome shotgun (WGS) entry which is preliminary data.</text>
</comment>
<dbReference type="Gene3D" id="3.30.190.20">
    <property type="match status" value="1"/>
</dbReference>
<evidence type="ECO:0008006" key="4">
    <source>
        <dbReference type="Google" id="ProtNLM"/>
    </source>
</evidence>
<sequence>MVAVKPKLLKKEKLPGIKIKSKKPFKKTGTAKEHVKSNNVKNKIKETSIVSSTKKKVKYIYPSKAIDENLLDLSLNALSKLTENYNTKNMIFGDENPIFLQIRCIKIQNTTGNIKFVLPHSTAASTGEICLITPDLKKGKKPDHEPTIEHWEDLLRKAGVTSVKTILPMRQLRVEYDQFELRRRLMTQHDFIMVDTRVLNHVSHHLGNMFFKKHNMLIPVNINEKKDLKKDIDVGLRTVMLRLNEGAISNLVVGHTGMPQGHIKENILAIIKQLAERYPGGEPNIRSLFLKLPQSLSLPIYMTLRPSNLIAPPKIKKHVPKEFREYEDELSTIPGAIVKIAPDGSVYVKIQKDKLTKKQDNKEDGQHEEMEESSDNESE</sequence>
<accession>A0A821R8B9</accession>
<dbReference type="AlphaFoldDB" id="A0A821R8B9"/>
<dbReference type="OrthoDB" id="10251727at2759"/>
<organism evidence="2 3">
    <name type="scientific">Pieris macdunnoughi</name>
    <dbReference type="NCBI Taxonomy" id="345717"/>
    <lineage>
        <taxon>Eukaryota</taxon>
        <taxon>Metazoa</taxon>
        <taxon>Ecdysozoa</taxon>
        <taxon>Arthropoda</taxon>
        <taxon>Hexapoda</taxon>
        <taxon>Insecta</taxon>
        <taxon>Pterygota</taxon>
        <taxon>Neoptera</taxon>
        <taxon>Endopterygota</taxon>
        <taxon>Lepidoptera</taxon>
        <taxon>Glossata</taxon>
        <taxon>Ditrysia</taxon>
        <taxon>Papilionoidea</taxon>
        <taxon>Pieridae</taxon>
        <taxon>Pierinae</taxon>
        <taxon>Pieris</taxon>
    </lineage>
</organism>
<feature type="compositionally biased region" description="Acidic residues" evidence="1">
    <location>
        <begin position="369"/>
        <end position="379"/>
    </location>
</feature>
<feature type="region of interest" description="Disordered" evidence="1">
    <location>
        <begin position="353"/>
        <end position="379"/>
    </location>
</feature>
<gene>
    <name evidence="2" type="ORF">PMACD_LOCUS5570</name>
</gene>
<dbReference type="CDD" id="cd00403">
    <property type="entry name" value="Ribosomal_L1"/>
    <property type="match status" value="1"/>
</dbReference>
<dbReference type="Proteomes" id="UP000663880">
    <property type="component" value="Unassembled WGS sequence"/>
</dbReference>
<reference evidence="2" key="1">
    <citation type="submission" date="2021-02" db="EMBL/GenBank/DDBJ databases">
        <authorList>
            <person name="Steward A R."/>
        </authorList>
    </citation>
    <scope>NUCLEOTIDE SEQUENCE</scope>
</reference>
<protein>
    <recommendedName>
        <fullName evidence="4">Ribosomal protein L1</fullName>
    </recommendedName>
</protein>
<proteinExistence type="predicted"/>
<keyword evidence="3" id="KW-1185">Reference proteome</keyword>
<dbReference type="Pfam" id="PF00687">
    <property type="entry name" value="Ribosomal_L1"/>
    <property type="match status" value="1"/>
</dbReference>
<dbReference type="SUPFAM" id="SSF56808">
    <property type="entry name" value="Ribosomal protein L1"/>
    <property type="match status" value="1"/>
</dbReference>